<accession>A0ABU0GMF0</accession>
<reference evidence="2 3" key="1">
    <citation type="submission" date="2023-07" db="EMBL/GenBank/DDBJ databases">
        <title>Sequencing the genomes of 1000 actinobacteria strains.</title>
        <authorList>
            <person name="Klenk H.-P."/>
        </authorList>
    </citation>
    <scope>NUCLEOTIDE SEQUENCE [LARGE SCALE GENOMIC DNA]</scope>
    <source>
        <strain evidence="2 3">DSM 14785</strain>
    </source>
</reference>
<keyword evidence="1" id="KW-0812">Transmembrane</keyword>
<dbReference type="RefSeq" id="WP_070320824.1">
    <property type="nucleotide sequence ID" value="NZ_JAUSVM010000001.1"/>
</dbReference>
<dbReference type="Gene3D" id="2.60.40.10">
    <property type="entry name" value="Immunoglobulins"/>
    <property type="match status" value="1"/>
</dbReference>
<proteinExistence type="predicted"/>
<keyword evidence="3" id="KW-1185">Reference proteome</keyword>
<dbReference type="Proteomes" id="UP001240250">
    <property type="component" value="Unassembled WGS sequence"/>
</dbReference>
<protein>
    <recommendedName>
        <fullName evidence="4">DUF11 domain-containing protein</fullName>
    </recommendedName>
</protein>
<organism evidence="2 3">
    <name type="scientific">Cellulomonas iranensis</name>
    <dbReference type="NCBI Taxonomy" id="76862"/>
    <lineage>
        <taxon>Bacteria</taxon>
        <taxon>Bacillati</taxon>
        <taxon>Actinomycetota</taxon>
        <taxon>Actinomycetes</taxon>
        <taxon>Micrococcales</taxon>
        <taxon>Cellulomonadaceae</taxon>
        <taxon>Cellulomonas</taxon>
    </lineage>
</organism>
<evidence type="ECO:0008006" key="4">
    <source>
        <dbReference type="Google" id="ProtNLM"/>
    </source>
</evidence>
<evidence type="ECO:0000313" key="2">
    <source>
        <dbReference type="EMBL" id="MDQ0426099.1"/>
    </source>
</evidence>
<gene>
    <name evidence="2" type="ORF">JO380_002480</name>
</gene>
<keyword evidence="1" id="KW-0472">Membrane</keyword>
<dbReference type="InterPro" id="IPR013783">
    <property type="entry name" value="Ig-like_fold"/>
</dbReference>
<keyword evidence="1" id="KW-1133">Transmembrane helix</keyword>
<sequence length="401" mass="40916">MSGHDDLWDAARDEAERRGAAYEVPVERVRARVRRRRAARAGATGTLALATVGAVVVAVPQLLGAPGGTAVGSSGDWPAAFARCGQPVDDVVAPPGRVEQTLLQARDVVGPDRTWLGTTSTRVDGAAALPDAFDDVEVVLVRDGVVVGVDGGDGRLVVSPGETVIERERDGTVTGTTAVWGYGARLVSCDQYPDGEGDPEVVAGDYEVVMTQTVTWTEPDGSTATGRASVTAPVRVSDDAAHGQDSPETCGAPASDLAATAGPEANPFAVTLDADVPSTSAPGSPLRFTVTATNEGTAAVTGATGHLGVLLTRDGRVVGTPAPREDVALDASLPAGASRTFEAASDLRGCAASDADAGAPLPPGEYEVWVTADLVLTTPRGADGAASREHLVYGPWPLRLG</sequence>
<feature type="transmembrane region" description="Helical" evidence="1">
    <location>
        <begin position="38"/>
        <end position="59"/>
    </location>
</feature>
<comment type="caution">
    <text evidence="2">The sequence shown here is derived from an EMBL/GenBank/DDBJ whole genome shotgun (WGS) entry which is preliminary data.</text>
</comment>
<dbReference type="EMBL" id="JAUSVM010000001">
    <property type="protein sequence ID" value="MDQ0426099.1"/>
    <property type="molecule type" value="Genomic_DNA"/>
</dbReference>
<evidence type="ECO:0000313" key="3">
    <source>
        <dbReference type="Proteomes" id="UP001240250"/>
    </source>
</evidence>
<name>A0ABU0GMF0_9CELL</name>
<evidence type="ECO:0000256" key="1">
    <source>
        <dbReference type="SAM" id="Phobius"/>
    </source>
</evidence>